<evidence type="ECO:0000256" key="4">
    <source>
        <dbReference type="ARBA" id="ARBA00022801"/>
    </source>
</evidence>
<accession>A0A917E479</accession>
<evidence type="ECO:0000256" key="2">
    <source>
        <dbReference type="ARBA" id="ARBA00001946"/>
    </source>
</evidence>
<keyword evidence="4" id="KW-0378">Hydrolase</keyword>
<name>A0A917E479_9SPHN</name>
<evidence type="ECO:0000256" key="1">
    <source>
        <dbReference type="ARBA" id="ARBA00001936"/>
    </source>
</evidence>
<dbReference type="Pfam" id="PF00293">
    <property type="entry name" value="NUDIX"/>
    <property type="match status" value="1"/>
</dbReference>
<dbReference type="InterPro" id="IPR045121">
    <property type="entry name" value="CoAse"/>
</dbReference>
<keyword evidence="3" id="KW-0479">Metal-binding</keyword>
<dbReference type="AlphaFoldDB" id="A0A917E479"/>
<keyword evidence="9" id="KW-1185">Reference proteome</keyword>
<dbReference type="InterPro" id="IPR015797">
    <property type="entry name" value="NUDIX_hydrolase-like_dom_sf"/>
</dbReference>
<keyword evidence="6" id="KW-0464">Manganese</keyword>
<comment type="cofactor">
    <cofactor evidence="2">
        <name>Mg(2+)</name>
        <dbReference type="ChEBI" id="CHEBI:18420"/>
    </cofactor>
</comment>
<evidence type="ECO:0000256" key="3">
    <source>
        <dbReference type="ARBA" id="ARBA00022723"/>
    </source>
</evidence>
<dbReference type="RefSeq" id="WP_188761293.1">
    <property type="nucleotide sequence ID" value="NZ_BMJM01000001.1"/>
</dbReference>
<evidence type="ECO:0000313" key="9">
    <source>
        <dbReference type="Proteomes" id="UP000635071"/>
    </source>
</evidence>
<dbReference type="PANTHER" id="PTHR12992">
    <property type="entry name" value="NUDIX HYDROLASE"/>
    <property type="match status" value="1"/>
</dbReference>
<dbReference type="NCBIfam" id="NF007980">
    <property type="entry name" value="PRK10707.1"/>
    <property type="match status" value="1"/>
</dbReference>
<comment type="caution">
    <text evidence="8">The sequence shown here is derived from an EMBL/GenBank/DDBJ whole genome shotgun (WGS) entry which is preliminary data.</text>
</comment>
<dbReference type="SUPFAM" id="SSF55811">
    <property type="entry name" value="Nudix"/>
    <property type="match status" value="1"/>
</dbReference>
<proteinExistence type="predicted"/>
<sequence>MTIDRLRAALLAGGAAAEGIASYRGDWEVTSDAGPEDAARVLTPAAVLIALTAEAEPQLLLTKRTSTMTRHPGQIAFPGGRVDPEDDSAITAALREAEEEVSLARGQVDVLGTLERYETGTGFSILPVVGVVPTGIEYVAHAREVDEIFHVPFAHVMNPANHELRTGEWLGKARKFYVIRHGEREIWGATAGILVNLSRRLG</sequence>
<keyword evidence="5" id="KW-0460">Magnesium</keyword>
<reference evidence="8" key="2">
    <citation type="submission" date="2020-09" db="EMBL/GenBank/DDBJ databases">
        <authorList>
            <person name="Sun Q."/>
            <person name="Zhou Y."/>
        </authorList>
    </citation>
    <scope>NUCLEOTIDE SEQUENCE</scope>
    <source>
        <strain evidence="8">CGMCC 1.15519</strain>
    </source>
</reference>
<dbReference type="PANTHER" id="PTHR12992:SF11">
    <property type="entry name" value="MITOCHONDRIAL COENZYME A DIPHOSPHATASE NUDT8"/>
    <property type="match status" value="1"/>
</dbReference>
<dbReference type="PROSITE" id="PS51462">
    <property type="entry name" value="NUDIX"/>
    <property type="match status" value="1"/>
</dbReference>
<comment type="cofactor">
    <cofactor evidence="1">
        <name>Mn(2+)</name>
        <dbReference type="ChEBI" id="CHEBI:29035"/>
    </cofactor>
</comment>
<dbReference type="Proteomes" id="UP000635071">
    <property type="component" value="Unassembled WGS sequence"/>
</dbReference>
<dbReference type="InterPro" id="IPR000086">
    <property type="entry name" value="NUDIX_hydrolase_dom"/>
</dbReference>
<dbReference type="CDD" id="cd03426">
    <property type="entry name" value="NUDIX_CoAse_Nudt7"/>
    <property type="match status" value="1"/>
</dbReference>
<dbReference type="Gene3D" id="3.90.79.10">
    <property type="entry name" value="Nucleoside Triphosphate Pyrophosphohydrolase"/>
    <property type="match status" value="1"/>
</dbReference>
<evidence type="ECO:0000259" key="7">
    <source>
        <dbReference type="PROSITE" id="PS51462"/>
    </source>
</evidence>
<dbReference type="EMBL" id="BMJM01000001">
    <property type="protein sequence ID" value="GGE01446.1"/>
    <property type="molecule type" value="Genomic_DNA"/>
</dbReference>
<protein>
    <submittedName>
        <fullName evidence="8">Coenzyme A pyrophosphatase</fullName>
    </submittedName>
</protein>
<evidence type="ECO:0000256" key="6">
    <source>
        <dbReference type="ARBA" id="ARBA00023211"/>
    </source>
</evidence>
<evidence type="ECO:0000313" key="8">
    <source>
        <dbReference type="EMBL" id="GGE01446.1"/>
    </source>
</evidence>
<gene>
    <name evidence="8" type="ORF">GCM10011529_04730</name>
</gene>
<dbReference type="GO" id="GO:0010945">
    <property type="term" value="F:coenzyme A diphosphatase activity"/>
    <property type="evidence" value="ECO:0007669"/>
    <property type="project" value="InterPro"/>
</dbReference>
<organism evidence="8 9">
    <name type="scientific">Sandarakinorhabdus glacialis</name>
    <dbReference type="NCBI Taxonomy" id="1614636"/>
    <lineage>
        <taxon>Bacteria</taxon>
        <taxon>Pseudomonadati</taxon>
        <taxon>Pseudomonadota</taxon>
        <taxon>Alphaproteobacteria</taxon>
        <taxon>Sphingomonadales</taxon>
        <taxon>Sphingosinicellaceae</taxon>
        <taxon>Sandarakinorhabdus</taxon>
    </lineage>
</organism>
<reference evidence="8" key="1">
    <citation type="journal article" date="2014" name="Int. J. Syst. Evol. Microbiol.">
        <title>Complete genome sequence of Corynebacterium casei LMG S-19264T (=DSM 44701T), isolated from a smear-ripened cheese.</title>
        <authorList>
            <consortium name="US DOE Joint Genome Institute (JGI-PGF)"/>
            <person name="Walter F."/>
            <person name="Albersmeier A."/>
            <person name="Kalinowski J."/>
            <person name="Ruckert C."/>
        </authorList>
    </citation>
    <scope>NUCLEOTIDE SEQUENCE</scope>
    <source>
        <strain evidence="8">CGMCC 1.15519</strain>
    </source>
</reference>
<dbReference type="GO" id="GO:0046872">
    <property type="term" value="F:metal ion binding"/>
    <property type="evidence" value="ECO:0007669"/>
    <property type="project" value="UniProtKB-KW"/>
</dbReference>
<feature type="domain" description="Nudix hydrolase" evidence="7">
    <location>
        <begin position="42"/>
        <end position="172"/>
    </location>
</feature>
<evidence type="ECO:0000256" key="5">
    <source>
        <dbReference type="ARBA" id="ARBA00022842"/>
    </source>
</evidence>